<evidence type="ECO:0000313" key="1">
    <source>
        <dbReference type="EMBL" id="SEM83235.1"/>
    </source>
</evidence>
<reference evidence="1 2" key="1">
    <citation type="submission" date="2016-10" db="EMBL/GenBank/DDBJ databases">
        <authorList>
            <person name="de Groot N.N."/>
        </authorList>
    </citation>
    <scope>NUCLEOTIDE SEQUENCE [LARGE SCALE GENOMIC DNA]</scope>
    <source>
        <strain evidence="1 2">Nl18</strain>
    </source>
</reference>
<sequence length="50" mass="5571">MSRYTAPRQTSRLARFETGVADTAGIVIFKQFGCAASGYVRKEVDQCDLR</sequence>
<dbReference type="AlphaFoldDB" id="A0A1H8BK46"/>
<evidence type="ECO:0000313" key="2">
    <source>
        <dbReference type="Proteomes" id="UP000183898"/>
    </source>
</evidence>
<organism evidence="1 2">
    <name type="scientific">Nitrosospira multiformis</name>
    <dbReference type="NCBI Taxonomy" id="1231"/>
    <lineage>
        <taxon>Bacteria</taxon>
        <taxon>Pseudomonadati</taxon>
        <taxon>Pseudomonadota</taxon>
        <taxon>Betaproteobacteria</taxon>
        <taxon>Nitrosomonadales</taxon>
        <taxon>Nitrosomonadaceae</taxon>
        <taxon>Nitrosospira</taxon>
    </lineage>
</organism>
<name>A0A1H8BK46_9PROT</name>
<dbReference type="EMBL" id="FOCT01000001">
    <property type="protein sequence ID" value="SEM83235.1"/>
    <property type="molecule type" value="Genomic_DNA"/>
</dbReference>
<gene>
    <name evidence="1" type="ORF">SAMN05216404_101278</name>
</gene>
<dbReference type="Proteomes" id="UP000183898">
    <property type="component" value="Unassembled WGS sequence"/>
</dbReference>
<proteinExistence type="predicted"/>
<protein>
    <submittedName>
        <fullName evidence="1">Uncharacterized protein</fullName>
    </submittedName>
</protein>
<accession>A0A1H8BK46</accession>